<name>A0A167T118_9AGAM</name>
<feature type="non-terminal residue" evidence="1">
    <location>
        <position position="87"/>
    </location>
</feature>
<reference evidence="1 2" key="1">
    <citation type="journal article" date="2016" name="Mol. Biol. Evol.">
        <title>Comparative Genomics of Early-Diverging Mushroom-Forming Fungi Provides Insights into the Origins of Lignocellulose Decay Capabilities.</title>
        <authorList>
            <person name="Nagy L.G."/>
            <person name="Riley R."/>
            <person name="Tritt A."/>
            <person name="Adam C."/>
            <person name="Daum C."/>
            <person name="Floudas D."/>
            <person name="Sun H."/>
            <person name="Yadav J.S."/>
            <person name="Pangilinan J."/>
            <person name="Larsson K.H."/>
            <person name="Matsuura K."/>
            <person name="Barry K."/>
            <person name="Labutti K."/>
            <person name="Kuo R."/>
            <person name="Ohm R.A."/>
            <person name="Bhattacharya S.S."/>
            <person name="Shirouzu T."/>
            <person name="Yoshinaga Y."/>
            <person name="Martin F.M."/>
            <person name="Grigoriev I.V."/>
            <person name="Hibbett D.S."/>
        </authorList>
    </citation>
    <scope>NUCLEOTIDE SEQUENCE [LARGE SCALE GENOMIC DNA]</scope>
    <source>
        <strain evidence="1 2">CBS 109695</strain>
    </source>
</reference>
<dbReference type="EMBL" id="KV418560">
    <property type="protein sequence ID" value="KZP02452.1"/>
    <property type="molecule type" value="Genomic_DNA"/>
</dbReference>
<proteinExistence type="predicted"/>
<dbReference type="OrthoDB" id="10433310at2759"/>
<accession>A0A167T118</accession>
<protein>
    <submittedName>
        <fullName evidence="1">Uncharacterized protein</fullName>
    </submittedName>
</protein>
<gene>
    <name evidence="1" type="ORF">FIBSPDRAFT_880332</name>
</gene>
<dbReference type="STRING" id="436010.A0A167T118"/>
<dbReference type="AlphaFoldDB" id="A0A167T118"/>
<organism evidence="1 2">
    <name type="scientific">Athelia psychrophila</name>
    <dbReference type="NCBI Taxonomy" id="1759441"/>
    <lineage>
        <taxon>Eukaryota</taxon>
        <taxon>Fungi</taxon>
        <taxon>Dikarya</taxon>
        <taxon>Basidiomycota</taxon>
        <taxon>Agaricomycotina</taxon>
        <taxon>Agaricomycetes</taxon>
        <taxon>Agaricomycetidae</taxon>
        <taxon>Atheliales</taxon>
        <taxon>Atheliaceae</taxon>
        <taxon>Athelia</taxon>
    </lineage>
</organism>
<dbReference type="Proteomes" id="UP000076532">
    <property type="component" value="Unassembled WGS sequence"/>
</dbReference>
<evidence type="ECO:0000313" key="2">
    <source>
        <dbReference type="Proteomes" id="UP000076532"/>
    </source>
</evidence>
<evidence type="ECO:0000313" key="1">
    <source>
        <dbReference type="EMBL" id="KZP02452.1"/>
    </source>
</evidence>
<keyword evidence="2" id="KW-1185">Reference proteome</keyword>
<sequence>MQISKPLLPSKIVSIPPSPPVPSSAHALPDCTGPDPITGSYIPAHPLDILYPPEVLPQPHDAPVVGRYNFVPEACVWRHAGLRFGNP</sequence>